<gene>
    <name evidence="2" type="ORF">MPH_10313</name>
</gene>
<dbReference type="InParanoid" id="K2RDE4"/>
<dbReference type="EMBL" id="AHHD01000447">
    <property type="protein sequence ID" value="EKG12563.1"/>
    <property type="molecule type" value="Genomic_DNA"/>
</dbReference>
<dbReference type="VEuPathDB" id="FungiDB:MPH_10313"/>
<evidence type="ECO:0000313" key="3">
    <source>
        <dbReference type="Proteomes" id="UP000007129"/>
    </source>
</evidence>
<evidence type="ECO:0000313" key="2">
    <source>
        <dbReference type="EMBL" id="EKG12563.1"/>
    </source>
</evidence>
<proteinExistence type="predicted"/>
<comment type="caution">
    <text evidence="2">The sequence shown here is derived from an EMBL/GenBank/DDBJ whole genome shotgun (WGS) entry which is preliminary data.</text>
</comment>
<name>K2RDE4_MACPH</name>
<protein>
    <submittedName>
        <fullName evidence="2">Uncharacterized protein</fullName>
    </submittedName>
</protein>
<dbReference type="HOGENOM" id="CLU_1970965_0_0_1"/>
<accession>K2RDE4</accession>
<organism evidence="2 3">
    <name type="scientific">Macrophomina phaseolina (strain MS6)</name>
    <name type="common">Charcoal rot fungus</name>
    <dbReference type="NCBI Taxonomy" id="1126212"/>
    <lineage>
        <taxon>Eukaryota</taxon>
        <taxon>Fungi</taxon>
        <taxon>Dikarya</taxon>
        <taxon>Ascomycota</taxon>
        <taxon>Pezizomycotina</taxon>
        <taxon>Dothideomycetes</taxon>
        <taxon>Dothideomycetes incertae sedis</taxon>
        <taxon>Botryosphaeriales</taxon>
        <taxon>Botryosphaeriaceae</taxon>
        <taxon>Macrophomina</taxon>
    </lineage>
</organism>
<reference evidence="2 3" key="1">
    <citation type="journal article" date="2012" name="BMC Genomics">
        <title>Tools to kill: Genome of one of the most destructive plant pathogenic fungi Macrophomina phaseolina.</title>
        <authorList>
            <person name="Islam M.S."/>
            <person name="Haque M.S."/>
            <person name="Islam M.M."/>
            <person name="Emdad E.M."/>
            <person name="Halim A."/>
            <person name="Hossen Q.M.M."/>
            <person name="Hossain M.Z."/>
            <person name="Ahmed B."/>
            <person name="Rahim S."/>
            <person name="Rahman M.S."/>
            <person name="Alam M.M."/>
            <person name="Hou S."/>
            <person name="Wan X."/>
            <person name="Saito J.A."/>
            <person name="Alam M."/>
        </authorList>
    </citation>
    <scope>NUCLEOTIDE SEQUENCE [LARGE SCALE GENOMIC DNA]</scope>
    <source>
        <strain evidence="2 3">MS6</strain>
    </source>
</reference>
<dbReference type="AlphaFoldDB" id="K2RDE4"/>
<feature type="region of interest" description="Disordered" evidence="1">
    <location>
        <begin position="18"/>
        <end position="68"/>
    </location>
</feature>
<sequence>MPVPVACGCGRLTPEVSPEVNEIDQRSRHPSVRLLQDRPLATAQARRGPPVSSTWSRSPATHSGPPLPHETAIASFVMDSATSENIDRAISHVDQSTAAQAQSNIVIHVDEKAAMAHVLQSMSPPDY</sequence>
<feature type="compositionally biased region" description="Polar residues" evidence="1">
    <location>
        <begin position="51"/>
        <end position="61"/>
    </location>
</feature>
<evidence type="ECO:0000256" key="1">
    <source>
        <dbReference type="SAM" id="MobiDB-lite"/>
    </source>
</evidence>
<dbReference type="Proteomes" id="UP000007129">
    <property type="component" value="Unassembled WGS sequence"/>
</dbReference>